<gene>
    <name evidence="9" type="ORF">S01H1_59616</name>
</gene>
<feature type="compositionally biased region" description="Low complexity" evidence="6">
    <location>
        <begin position="195"/>
        <end position="204"/>
    </location>
</feature>
<evidence type="ECO:0000256" key="7">
    <source>
        <dbReference type="SAM" id="Phobius"/>
    </source>
</evidence>
<organism evidence="9">
    <name type="scientific">marine sediment metagenome</name>
    <dbReference type="NCBI Taxonomy" id="412755"/>
    <lineage>
        <taxon>unclassified sequences</taxon>
        <taxon>metagenomes</taxon>
        <taxon>ecological metagenomes</taxon>
    </lineage>
</organism>
<dbReference type="PROSITE" id="PS50011">
    <property type="entry name" value="PROTEIN_KINASE_DOM"/>
    <property type="match status" value="1"/>
</dbReference>
<keyword evidence="7" id="KW-0812">Transmembrane</keyword>
<dbReference type="PANTHER" id="PTHR43289">
    <property type="entry name" value="MITOGEN-ACTIVATED PROTEIN KINASE KINASE KINASE 20-RELATED"/>
    <property type="match status" value="1"/>
</dbReference>
<evidence type="ECO:0000313" key="9">
    <source>
        <dbReference type="EMBL" id="GAG14809.1"/>
    </source>
</evidence>
<dbReference type="InterPro" id="IPR008271">
    <property type="entry name" value="Ser/Thr_kinase_AS"/>
</dbReference>
<proteinExistence type="predicted"/>
<keyword evidence="4" id="KW-0418">Kinase</keyword>
<dbReference type="SUPFAM" id="SSF56112">
    <property type="entry name" value="Protein kinase-like (PK-like)"/>
    <property type="match status" value="1"/>
</dbReference>
<reference evidence="9" key="1">
    <citation type="journal article" date="2014" name="Front. Microbiol.">
        <title>High frequency of phylogenetically diverse reductive dehalogenase-homologous genes in deep subseafloor sedimentary metagenomes.</title>
        <authorList>
            <person name="Kawai M."/>
            <person name="Futagami T."/>
            <person name="Toyoda A."/>
            <person name="Takaki Y."/>
            <person name="Nishi S."/>
            <person name="Hori S."/>
            <person name="Arai W."/>
            <person name="Tsubouchi T."/>
            <person name="Morono Y."/>
            <person name="Uchiyama I."/>
            <person name="Ito T."/>
            <person name="Fujiyama A."/>
            <person name="Inagaki F."/>
            <person name="Takami H."/>
        </authorList>
    </citation>
    <scope>NUCLEOTIDE SEQUENCE</scope>
    <source>
        <strain evidence="9">Expedition CK06-06</strain>
    </source>
</reference>
<evidence type="ECO:0000256" key="3">
    <source>
        <dbReference type="ARBA" id="ARBA00022741"/>
    </source>
</evidence>
<feature type="non-terminal residue" evidence="9">
    <location>
        <position position="1"/>
    </location>
</feature>
<protein>
    <recommendedName>
        <fullName evidence="8">Protein kinase domain-containing protein</fullName>
    </recommendedName>
</protein>
<keyword evidence="5" id="KW-0067">ATP-binding</keyword>
<evidence type="ECO:0000256" key="4">
    <source>
        <dbReference type="ARBA" id="ARBA00022777"/>
    </source>
</evidence>
<dbReference type="Gene3D" id="1.10.510.10">
    <property type="entry name" value="Transferase(Phosphotransferase) domain 1"/>
    <property type="match status" value="1"/>
</dbReference>
<feature type="non-terminal residue" evidence="9">
    <location>
        <position position="254"/>
    </location>
</feature>
<dbReference type="GO" id="GO:0004674">
    <property type="term" value="F:protein serine/threonine kinase activity"/>
    <property type="evidence" value="ECO:0007669"/>
    <property type="project" value="UniProtKB-KW"/>
</dbReference>
<feature type="region of interest" description="Disordered" evidence="6">
    <location>
        <begin position="195"/>
        <end position="218"/>
    </location>
</feature>
<dbReference type="InterPro" id="IPR000719">
    <property type="entry name" value="Prot_kinase_dom"/>
</dbReference>
<dbReference type="InterPro" id="IPR011009">
    <property type="entry name" value="Kinase-like_dom_sf"/>
</dbReference>
<dbReference type="AlphaFoldDB" id="X0V9H5"/>
<evidence type="ECO:0000256" key="2">
    <source>
        <dbReference type="ARBA" id="ARBA00022679"/>
    </source>
</evidence>
<keyword evidence="1" id="KW-0723">Serine/threonine-protein kinase</keyword>
<evidence type="ECO:0000256" key="1">
    <source>
        <dbReference type="ARBA" id="ARBA00022527"/>
    </source>
</evidence>
<dbReference type="GO" id="GO:0005524">
    <property type="term" value="F:ATP binding"/>
    <property type="evidence" value="ECO:0007669"/>
    <property type="project" value="UniProtKB-KW"/>
</dbReference>
<keyword evidence="3" id="KW-0547">Nucleotide-binding</keyword>
<dbReference type="EMBL" id="BARS01039000">
    <property type="protein sequence ID" value="GAG14809.1"/>
    <property type="molecule type" value="Genomic_DNA"/>
</dbReference>
<dbReference type="PROSITE" id="PS00108">
    <property type="entry name" value="PROTEIN_KINASE_ST"/>
    <property type="match status" value="1"/>
</dbReference>
<evidence type="ECO:0000256" key="5">
    <source>
        <dbReference type="ARBA" id="ARBA00022840"/>
    </source>
</evidence>
<keyword evidence="7" id="KW-0472">Membrane</keyword>
<keyword evidence="2" id="KW-0808">Transferase</keyword>
<dbReference type="CDD" id="cd14014">
    <property type="entry name" value="STKc_PknB_like"/>
    <property type="match status" value="1"/>
</dbReference>
<feature type="domain" description="Protein kinase" evidence="8">
    <location>
        <begin position="1"/>
        <end position="154"/>
    </location>
</feature>
<dbReference type="FunFam" id="1.10.510.10:FF:000021">
    <property type="entry name" value="Serine/threonine protein kinase"/>
    <property type="match status" value="1"/>
</dbReference>
<comment type="caution">
    <text evidence="9">The sequence shown here is derived from an EMBL/GenBank/DDBJ whole genome shotgun (WGS) entry which is preliminary data.</text>
</comment>
<dbReference type="SMART" id="SM00220">
    <property type="entry name" value="S_TKc"/>
    <property type="match status" value="1"/>
</dbReference>
<evidence type="ECO:0000259" key="8">
    <source>
        <dbReference type="PROSITE" id="PS50011"/>
    </source>
</evidence>
<feature type="transmembrane region" description="Helical" evidence="7">
    <location>
        <begin position="228"/>
        <end position="251"/>
    </location>
</feature>
<dbReference type="PANTHER" id="PTHR43289:SF6">
    <property type="entry name" value="SERINE_THREONINE-PROTEIN KINASE NEKL-3"/>
    <property type="match status" value="1"/>
</dbReference>
<evidence type="ECO:0000256" key="6">
    <source>
        <dbReference type="SAM" id="MobiDB-lite"/>
    </source>
</evidence>
<keyword evidence="7" id="KW-1133">Transmembrane helix</keyword>
<accession>X0V9H5</accession>
<dbReference type="Pfam" id="PF00069">
    <property type="entry name" value="Pkinase"/>
    <property type="match status" value="1"/>
</dbReference>
<sequence>DYAHERGLIHRDIKPANIMLSVHKQAILMDFGIAKIIGGQQHTATGATVGTAQYMSPEQIMGTNLDQRSDVYSLGVSLFEIVSGHPPFEADSAMTLMMMHVNDPIPDLLKINPNVPSGLVAVINKALSKSKGNRYQTAGEMAAALKNYPDQTAVIPSPPPDLDSTLVEDALPYATAAAATAVEMSGATLVEPHLTPQETTTEPSLSPPPSVDGGMSDKGGKSPKINPIFLYGGAAIILLGLIGIIFGGPYFSNL</sequence>
<name>X0V9H5_9ZZZZ</name>